<dbReference type="OrthoDB" id="3787461at2"/>
<keyword evidence="2" id="KW-1185">Reference proteome</keyword>
<gene>
    <name evidence="1" type="ORF">SAMN04487968_108195</name>
</gene>
<dbReference type="AlphaFoldDB" id="A0A1I1KKC6"/>
<evidence type="ECO:0000313" key="1">
    <source>
        <dbReference type="EMBL" id="SFC61219.1"/>
    </source>
</evidence>
<name>A0A1I1KKC6_9ACTN</name>
<accession>A0A1I1KKC6</accession>
<dbReference type="EMBL" id="FOLB01000008">
    <property type="protein sequence ID" value="SFC61219.1"/>
    <property type="molecule type" value="Genomic_DNA"/>
</dbReference>
<evidence type="ECO:0000313" key="2">
    <source>
        <dbReference type="Proteomes" id="UP000198832"/>
    </source>
</evidence>
<dbReference type="Proteomes" id="UP000198832">
    <property type="component" value="Unassembled WGS sequence"/>
</dbReference>
<organism evidence="1 2">
    <name type="scientific">Nocardioides terrae</name>
    <dbReference type="NCBI Taxonomy" id="574651"/>
    <lineage>
        <taxon>Bacteria</taxon>
        <taxon>Bacillati</taxon>
        <taxon>Actinomycetota</taxon>
        <taxon>Actinomycetes</taxon>
        <taxon>Propionibacteriales</taxon>
        <taxon>Nocardioidaceae</taxon>
        <taxon>Nocardioides</taxon>
    </lineage>
</organism>
<proteinExistence type="predicted"/>
<dbReference type="RefSeq" id="WP_091124245.1">
    <property type="nucleotide sequence ID" value="NZ_FOLB01000008.1"/>
</dbReference>
<sequence length="117" mass="12574">MELIHVELSSAEVVAGTGPIMVRHRSTGLASVLDDGEEVVVTDSDGEFHAGIVLSVDPVQSGDDDPTYALHVGARLPMEMAAQRLADVDLLPENQGLHDIVDLLGELRRSPDLRQQP</sequence>
<reference evidence="1 2" key="1">
    <citation type="submission" date="2016-10" db="EMBL/GenBank/DDBJ databases">
        <authorList>
            <person name="de Groot N.N."/>
        </authorList>
    </citation>
    <scope>NUCLEOTIDE SEQUENCE [LARGE SCALE GENOMIC DNA]</scope>
    <source>
        <strain evidence="1 2">CGMCC 1.7056</strain>
    </source>
</reference>
<protein>
    <submittedName>
        <fullName evidence="1">Uncharacterized protein</fullName>
    </submittedName>
</protein>